<evidence type="ECO:0000256" key="1">
    <source>
        <dbReference type="SAM" id="Coils"/>
    </source>
</evidence>
<keyword evidence="2" id="KW-0472">Membrane</keyword>
<keyword evidence="2" id="KW-0812">Transmembrane</keyword>
<evidence type="ECO:0000256" key="2">
    <source>
        <dbReference type="SAM" id="Phobius"/>
    </source>
</evidence>
<accession>A0ABX8NA22</accession>
<gene>
    <name evidence="3" type="ORF">KSS94_08715</name>
</gene>
<keyword evidence="1" id="KW-0175">Coiled coil</keyword>
<evidence type="ECO:0000313" key="4">
    <source>
        <dbReference type="Proteomes" id="UP001046350"/>
    </source>
</evidence>
<keyword evidence="4" id="KW-1185">Reference proteome</keyword>
<feature type="coiled-coil region" evidence="1">
    <location>
        <begin position="45"/>
        <end position="79"/>
    </location>
</feature>
<keyword evidence="2" id="KW-1133">Transmembrane helix</keyword>
<evidence type="ECO:0000313" key="3">
    <source>
        <dbReference type="EMBL" id="QXH53181.1"/>
    </source>
</evidence>
<name>A0ABX8NA22_9PSED</name>
<proteinExistence type="predicted"/>
<reference evidence="3" key="1">
    <citation type="journal article" date="2021" name="Microorganisms">
        <title>The Ever-Expanding Pseudomonas Genus: Description of 43 New Species and Partition of the Pseudomonas putida Group.</title>
        <authorList>
            <person name="Girard L."/>
            <person name="Lood C."/>
            <person name="Hofte M."/>
            <person name="Vandamme P."/>
            <person name="Rokni-Zadeh H."/>
            <person name="van Noort V."/>
            <person name="Lavigne R."/>
            <person name="De Mot R."/>
        </authorList>
    </citation>
    <scope>NUCLEOTIDE SEQUENCE</scope>
    <source>
        <strain evidence="3">COW40</strain>
    </source>
</reference>
<feature type="transmembrane region" description="Helical" evidence="2">
    <location>
        <begin position="6"/>
        <end position="26"/>
    </location>
</feature>
<protein>
    <submittedName>
        <fullName evidence="3">Uncharacterized protein</fullName>
    </submittedName>
</protein>
<organism evidence="3 4">
    <name type="scientific">Pseudomonas fakonensis</name>
    <dbReference type="NCBI Taxonomy" id="2842355"/>
    <lineage>
        <taxon>Bacteria</taxon>
        <taxon>Pseudomonadati</taxon>
        <taxon>Pseudomonadota</taxon>
        <taxon>Gammaproteobacteria</taxon>
        <taxon>Pseudomonadales</taxon>
        <taxon>Pseudomonadaceae</taxon>
        <taxon>Pseudomonas</taxon>
    </lineage>
</organism>
<dbReference type="Proteomes" id="UP001046350">
    <property type="component" value="Chromosome"/>
</dbReference>
<dbReference type="RefSeq" id="WP_217842591.1">
    <property type="nucleotide sequence ID" value="NZ_CP077076.1"/>
</dbReference>
<sequence>MHPHQYALAAGILWLVTLIVLPYLFAKARIRAYKVGFADGKLAHQQTLKLQLQEAKRAQESLRADLEDAQRNCAQQLDARTASITALKAHIADLEARIMSYTAMPVTRADYDLMINAAETLALAEKTWKVAQGTEPWRNRALQQRQDLHALAVRVHHQLRSTHATTATAGEAA</sequence>
<dbReference type="EMBL" id="CP077076">
    <property type="protein sequence ID" value="QXH53181.1"/>
    <property type="molecule type" value="Genomic_DNA"/>
</dbReference>